<gene>
    <name evidence="9" type="ORF">CYPRO_2945</name>
</gene>
<dbReference type="OrthoDB" id="9811700at2"/>
<dbReference type="PROSITE" id="PS51379">
    <property type="entry name" value="4FE4S_FER_2"/>
    <property type="match status" value="1"/>
</dbReference>
<accession>A0A345UNY0</accession>
<dbReference type="Pfam" id="PF11614">
    <property type="entry name" value="FixG_C"/>
    <property type="match status" value="1"/>
</dbReference>
<dbReference type="Gene3D" id="2.60.40.10">
    <property type="entry name" value="Immunoglobulins"/>
    <property type="match status" value="1"/>
</dbReference>
<evidence type="ECO:0000256" key="5">
    <source>
        <dbReference type="ARBA" id="ARBA00023004"/>
    </source>
</evidence>
<dbReference type="InterPro" id="IPR014116">
    <property type="entry name" value="Cyt_c_oxidase_cbb3_FixG"/>
</dbReference>
<dbReference type="RefSeq" id="WP_114985303.1">
    <property type="nucleotide sequence ID" value="NZ_CP027806.1"/>
</dbReference>
<feature type="transmembrane region" description="Helical" evidence="7">
    <location>
        <begin position="363"/>
        <end position="380"/>
    </location>
</feature>
<dbReference type="NCBIfam" id="TIGR02745">
    <property type="entry name" value="ccoG_rdxA_fixG"/>
    <property type="match status" value="1"/>
</dbReference>
<evidence type="ECO:0000256" key="1">
    <source>
        <dbReference type="ARBA" id="ARBA00022448"/>
    </source>
</evidence>
<dbReference type="InterPro" id="IPR017900">
    <property type="entry name" value="4Fe4S_Fe_S_CS"/>
</dbReference>
<dbReference type="InterPro" id="IPR017896">
    <property type="entry name" value="4Fe4S_Fe-S-bd"/>
</dbReference>
<dbReference type="PANTHER" id="PTHR30176:SF3">
    <property type="entry name" value="FERREDOXIN-TYPE PROTEIN NAPH"/>
    <property type="match status" value="1"/>
</dbReference>
<evidence type="ECO:0000259" key="8">
    <source>
        <dbReference type="PROSITE" id="PS51379"/>
    </source>
</evidence>
<evidence type="ECO:0000256" key="2">
    <source>
        <dbReference type="ARBA" id="ARBA00022485"/>
    </source>
</evidence>
<keyword evidence="3" id="KW-0479">Metal-binding</keyword>
<feature type="domain" description="4Fe-4S ferredoxin-type" evidence="8">
    <location>
        <begin position="282"/>
        <end position="311"/>
    </location>
</feature>
<evidence type="ECO:0000256" key="7">
    <source>
        <dbReference type="SAM" id="Phobius"/>
    </source>
</evidence>
<keyword evidence="7" id="KW-0812">Transmembrane</keyword>
<dbReference type="AlphaFoldDB" id="A0A345UNY0"/>
<dbReference type="PANTHER" id="PTHR30176">
    <property type="entry name" value="FERREDOXIN-TYPE PROTEIN NAPH"/>
    <property type="match status" value="1"/>
</dbReference>
<keyword evidence="1" id="KW-0813">Transport</keyword>
<dbReference type="EMBL" id="CP027806">
    <property type="protein sequence ID" value="AXJ02182.1"/>
    <property type="molecule type" value="Genomic_DNA"/>
</dbReference>
<dbReference type="InterPro" id="IPR051684">
    <property type="entry name" value="Electron_Trans/Redox"/>
</dbReference>
<dbReference type="InterPro" id="IPR032879">
    <property type="entry name" value="FixG_C"/>
</dbReference>
<organism evidence="9 10">
    <name type="scientific">Cyclonatronum proteinivorum</name>
    <dbReference type="NCBI Taxonomy" id="1457365"/>
    <lineage>
        <taxon>Bacteria</taxon>
        <taxon>Pseudomonadati</taxon>
        <taxon>Balneolota</taxon>
        <taxon>Balneolia</taxon>
        <taxon>Balneolales</taxon>
        <taxon>Cyclonatronaceae</taxon>
        <taxon>Cyclonatronum</taxon>
    </lineage>
</organism>
<evidence type="ECO:0000256" key="4">
    <source>
        <dbReference type="ARBA" id="ARBA00022982"/>
    </source>
</evidence>
<evidence type="ECO:0000256" key="6">
    <source>
        <dbReference type="ARBA" id="ARBA00023014"/>
    </source>
</evidence>
<evidence type="ECO:0000313" key="9">
    <source>
        <dbReference type="EMBL" id="AXJ02182.1"/>
    </source>
</evidence>
<feature type="transmembrane region" description="Helical" evidence="7">
    <location>
        <begin position="93"/>
        <end position="119"/>
    </location>
</feature>
<keyword evidence="7" id="KW-1133">Transmembrane helix</keyword>
<keyword evidence="7" id="KW-0472">Membrane</keyword>
<dbReference type="PROSITE" id="PS00198">
    <property type="entry name" value="4FE4S_FER_1"/>
    <property type="match status" value="1"/>
</dbReference>
<feature type="transmembrane region" description="Helical" evidence="7">
    <location>
        <begin position="203"/>
        <end position="220"/>
    </location>
</feature>
<dbReference type="Pfam" id="PF12801">
    <property type="entry name" value="Fer4_5"/>
    <property type="match status" value="1"/>
</dbReference>
<evidence type="ECO:0000256" key="3">
    <source>
        <dbReference type="ARBA" id="ARBA00022723"/>
    </source>
</evidence>
<feature type="transmembrane region" description="Helical" evidence="7">
    <location>
        <begin position="169"/>
        <end position="187"/>
    </location>
</feature>
<feature type="transmembrane region" description="Helical" evidence="7">
    <location>
        <begin position="52"/>
        <end position="73"/>
    </location>
</feature>
<reference evidence="9 10" key="1">
    <citation type="submission" date="2018-03" db="EMBL/GenBank/DDBJ databases">
        <title>Phenotypic and genomic properties of Cyclonatronum proteinivorum gen. nov., sp. nov., a haloalkaliphilic bacteroidete from soda lakes possessing Na+-translocating rhodopsin.</title>
        <authorList>
            <person name="Toshchakov S.V."/>
            <person name="Korzhenkov A."/>
            <person name="Samarov N.I."/>
            <person name="Kublanov I.V."/>
            <person name="Muntyan M.S."/>
            <person name="Sorokin D.Y."/>
        </authorList>
    </citation>
    <scope>NUCLEOTIDE SEQUENCE [LARGE SCALE GENOMIC DNA]</scope>
    <source>
        <strain evidence="9 10">Omega</strain>
    </source>
</reference>
<evidence type="ECO:0000313" key="10">
    <source>
        <dbReference type="Proteomes" id="UP000254808"/>
    </source>
</evidence>
<dbReference type="Pfam" id="PF13746">
    <property type="entry name" value="Fer4_18"/>
    <property type="match status" value="1"/>
</dbReference>
<dbReference type="GO" id="GO:0005886">
    <property type="term" value="C:plasma membrane"/>
    <property type="evidence" value="ECO:0007669"/>
    <property type="project" value="TreeGrafter"/>
</dbReference>
<dbReference type="GO" id="GO:0046872">
    <property type="term" value="F:metal ion binding"/>
    <property type="evidence" value="ECO:0007669"/>
    <property type="project" value="UniProtKB-KW"/>
</dbReference>
<dbReference type="SUPFAM" id="SSF54862">
    <property type="entry name" value="4Fe-4S ferredoxins"/>
    <property type="match status" value="1"/>
</dbReference>
<dbReference type="InterPro" id="IPR013783">
    <property type="entry name" value="Ig-like_fold"/>
</dbReference>
<keyword evidence="5" id="KW-0408">Iron</keyword>
<name>A0A345UNY0_9BACT</name>
<keyword evidence="6" id="KW-0411">Iron-sulfur</keyword>
<dbReference type="Proteomes" id="UP000254808">
    <property type="component" value="Chromosome"/>
</dbReference>
<proteinExistence type="predicted"/>
<protein>
    <submittedName>
        <fullName evidence="9">Cytochrome c oxidase accessory protein FixG</fullName>
    </submittedName>
</protein>
<dbReference type="GO" id="GO:0051539">
    <property type="term" value="F:4 iron, 4 sulfur cluster binding"/>
    <property type="evidence" value="ECO:0007669"/>
    <property type="project" value="UniProtKB-KW"/>
</dbReference>
<keyword evidence="2" id="KW-0004">4Fe-4S</keyword>
<sequence>MSKANQREINPITREESYRDFVSTITEDGKRNWIYPKKPDGRLYKLRSYLSWLLLGFLFAGPFITIGGNPLLLLNIFERTFVIFGVVFWPQDFYLFFLAMISLIIFIVLFTAIWGRLFCGWVCPQTIFMEMLFRKIEYAIEGDATQQRRLNEAPMSQEKFFKKAAKHTLFVAIALLIAHTFMAYIIGKDQVIEIVMAGPAENFGGFMATMVFTALFYGVFSRFREQVCLVACPYGRFQSVLVDNDSIAVTYDFARGEGLKGRAKVGKRQKIDGVVTNYAKNGDTETEVYGDCIDCAQCVKVCPTGIDIRNGIQLECINCTACIDACNDVMRKIGKPEELVTYTSYNAVANGEKPNFFTTRVKAYLAVFTVIFSVFLYLFITRPEVYTVILREPGMLYNELPGDRFSNFYNAKFFNKTFNESEVELRLISPAGEIQWLGEQRPVPGQQQIESRIMVFLDREQLAGAQTPVEFGVYFEGRRIQTLRTNFVGPPPGR</sequence>
<keyword evidence="10" id="KW-1185">Reference proteome</keyword>
<keyword evidence="4" id="KW-0249">Electron transport</keyword>
<dbReference type="KEGG" id="cprv:CYPRO_2945"/>